<proteinExistence type="predicted"/>
<dbReference type="EMBL" id="GGEC01064572">
    <property type="protein sequence ID" value="MBX45056.1"/>
    <property type="molecule type" value="Transcribed_RNA"/>
</dbReference>
<reference evidence="1" key="1">
    <citation type="submission" date="2018-02" db="EMBL/GenBank/DDBJ databases">
        <title>Rhizophora mucronata_Transcriptome.</title>
        <authorList>
            <person name="Meera S.P."/>
            <person name="Sreeshan A."/>
            <person name="Augustine A."/>
        </authorList>
    </citation>
    <scope>NUCLEOTIDE SEQUENCE</scope>
    <source>
        <tissue evidence="1">Leaf</tissue>
    </source>
</reference>
<accession>A0A2P2NRD3</accession>
<evidence type="ECO:0000313" key="1">
    <source>
        <dbReference type="EMBL" id="MBX45056.1"/>
    </source>
</evidence>
<organism evidence="1">
    <name type="scientific">Rhizophora mucronata</name>
    <name type="common">Asiatic mangrove</name>
    <dbReference type="NCBI Taxonomy" id="61149"/>
    <lineage>
        <taxon>Eukaryota</taxon>
        <taxon>Viridiplantae</taxon>
        <taxon>Streptophyta</taxon>
        <taxon>Embryophyta</taxon>
        <taxon>Tracheophyta</taxon>
        <taxon>Spermatophyta</taxon>
        <taxon>Magnoliopsida</taxon>
        <taxon>eudicotyledons</taxon>
        <taxon>Gunneridae</taxon>
        <taxon>Pentapetalae</taxon>
        <taxon>rosids</taxon>
        <taxon>fabids</taxon>
        <taxon>Malpighiales</taxon>
        <taxon>Rhizophoraceae</taxon>
        <taxon>Rhizophora</taxon>
    </lineage>
</organism>
<protein>
    <submittedName>
        <fullName evidence="1">Uncharacterized protein</fullName>
    </submittedName>
</protein>
<dbReference type="AlphaFoldDB" id="A0A2P2NRD3"/>
<name>A0A2P2NRD3_RHIMU</name>
<sequence length="22" mass="2454">MPRSSMLAYFNISGILLLANNK</sequence>